<dbReference type="NCBIfam" id="TIGR00195">
    <property type="entry name" value="exoDNase_III"/>
    <property type="match status" value="1"/>
</dbReference>
<evidence type="ECO:0000256" key="2">
    <source>
        <dbReference type="ARBA" id="ARBA00007092"/>
    </source>
</evidence>
<organism evidence="12">
    <name type="scientific">Strongyloides ratti</name>
    <name type="common">Parasitic roundworm</name>
    <dbReference type="NCBI Taxonomy" id="34506"/>
    <lineage>
        <taxon>Eukaryota</taxon>
        <taxon>Metazoa</taxon>
        <taxon>Ecdysozoa</taxon>
        <taxon>Nematoda</taxon>
        <taxon>Chromadorea</taxon>
        <taxon>Rhabditida</taxon>
        <taxon>Tylenchina</taxon>
        <taxon>Panagrolaimomorpha</taxon>
        <taxon>Strongyloidoidea</taxon>
        <taxon>Strongyloididae</taxon>
        <taxon>Strongyloides</taxon>
    </lineage>
</organism>
<feature type="site" description="Interaction with DNA substrate" evidence="9">
    <location>
        <position position="320"/>
    </location>
</feature>
<keyword evidence="13" id="KW-1185">Reference proteome</keyword>
<dbReference type="GO" id="GO:0008311">
    <property type="term" value="F:double-stranded DNA 3'-5' DNA exonuclease activity"/>
    <property type="evidence" value="ECO:0007669"/>
    <property type="project" value="UniProtKB-EC"/>
</dbReference>
<evidence type="ECO:0000256" key="6">
    <source>
        <dbReference type="ARBA" id="ARBA00022842"/>
    </source>
</evidence>
<keyword evidence="10" id="KW-0227">DNA damage</keyword>
<dbReference type="InterPro" id="IPR036691">
    <property type="entry name" value="Endo/exonu/phosph_ase_sf"/>
</dbReference>
<accession>A0A090MY83</accession>
<dbReference type="InterPro" id="IPR004808">
    <property type="entry name" value="AP_endonuc_1"/>
</dbReference>
<sequence>MYSFCKKRIRRRRKKSLSSNSNSFNQNFSEQIKKEMSKRKVVSEGSKLFPIFDNAKKSKATTSFRKYANPENKLRICSWNVASLKAIIKKDGISAIKGLDADIMFLQETKCTELPKEINDIEMFGFKRLYPATVKKGGYSGICMLAREAPSSVVLGIGNKEFDSEGRIITAEYPDFYVVGVYVPNSGAELVNLSKRKVWEDLLLEKLKNLDEKKPVIYVGDLNVAHQAIDLAKPDSNYNKTAGYTQQEIDDFSRLLNSGFVDVYRKLFPDETGAYTYYSYRFNCRAKGIGWRLDYFVISERIFDRVEECKIFKNIEGSDHCPISLTIDL</sequence>
<dbReference type="GO" id="GO:0009792">
    <property type="term" value="P:embryo development ending in birth or egg hatching"/>
    <property type="evidence" value="ECO:0007669"/>
    <property type="project" value="EnsemblMetazoa"/>
</dbReference>
<gene>
    <name evidence="12 14 15" type="ORF">SRAE_2000140000</name>
</gene>
<evidence type="ECO:0000256" key="10">
    <source>
        <dbReference type="RuleBase" id="RU362131"/>
    </source>
</evidence>
<dbReference type="Pfam" id="PF03372">
    <property type="entry name" value="Exo_endo_phos"/>
    <property type="match status" value="1"/>
</dbReference>
<feature type="binding site" evidence="8">
    <location>
        <position position="223"/>
    </location>
    <ligand>
        <name>Mg(2+)</name>
        <dbReference type="ChEBI" id="CHEBI:18420"/>
        <label>1</label>
    </ligand>
</feature>
<dbReference type="GeneID" id="36379099"/>
<feature type="binding site" evidence="8">
    <location>
        <position position="108"/>
    </location>
    <ligand>
        <name>Mg(2+)</name>
        <dbReference type="ChEBI" id="CHEBI:18420"/>
        <label>1</label>
    </ligand>
</feature>
<dbReference type="OMA" id="YEVAHVG"/>
<dbReference type="EC" id="3.1.11.2" evidence="3"/>
<dbReference type="PANTHER" id="PTHR22748:SF6">
    <property type="entry name" value="DNA-(APURINIC OR APYRIMIDINIC SITE) ENDONUCLEASE"/>
    <property type="match status" value="1"/>
</dbReference>
<dbReference type="PROSITE" id="PS51435">
    <property type="entry name" value="AP_NUCLEASE_F1_4"/>
    <property type="match status" value="1"/>
</dbReference>
<feature type="binding site" evidence="8">
    <location>
        <position position="80"/>
    </location>
    <ligand>
        <name>Mg(2+)</name>
        <dbReference type="ChEBI" id="CHEBI:18420"/>
        <label>1</label>
    </ligand>
</feature>
<keyword evidence="6 8" id="KW-0460">Magnesium</keyword>
<evidence type="ECO:0000256" key="5">
    <source>
        <dbReference type="ARBA" id="ARBA00022801"/>
    </source>
</evidence>
<feature type="site" description="Important for catalytic activity" evidence="9">
    <location>
        <position position="294"/>
    </location>
</feature>
<dbReference type="GO" id="GO:0003906">
    <property type="term" value="F:DNA-(apurinic or apyrimidinic site) endonuclease activity"/>
    <property type="evidence" value="ECO:0007669"/>
    <property type="project" value="EnsemblMetazoa"/>
</dbReference>
<evidence type="ECO:0000259" key="11">
    <source>
        <dbReference type="Pfam" id="PF03372"/>
    </source>
</evidence>
<dbReference type="GO" id="GO:0003677">
    <property type="term" value="F:DNA binding"/>
    <property type="evidence" value="ECO:0007669"/>
    <property type="project" value="InterPro"/>
</dbReference>
<name>A0A090MY83_STRRB</name>
<reference evidence="14" key="2">
    <citation type="submission" date="2020-12" db="UniProtKB">
        <authorList>
            <consortium name="WormBaseParasite"/>
        </authorList>
    </citation>
    <scope>IDENTIFICATION</scope>
</reference>
<feature type="active site" description="Proton donor/acceptor" evidence="7">
    <location>
        <position position="221"/>
    </location>
</feature>
<keyword evidence="8" id="KW-0464">Manganese</keyword>
<dbReference type="GO" id="GO:0006284">
    <property type="term" value="P:base-excision repair"/>
    <property type="evidence" value="ECO:0007669"/>
    <property type="project" value="EnsemblMetazoa"/>
</dbReference>
<dbReference type="CTD" id="36379099"/>
<evidence type="ECO:0000256" key="9">
    <source>
        <dbReference type="PIRSR" id="PIRSR604808-3"/>
    </source>
</evidence>
<dbReference type="PROSITE" id="PS00726">
    <property type="entry name" value="AP_NUCLEASE_F1_1"/>
    <property type="match status" value="1"/>
</dbReference>
<evidence type="ECO:0000313" key="12">
    <source>
        <dbReference type="EMBL" id="CEF66734.1"/>
    </source>
</evidence>
<dbReference type="EMBL" id="LN609529">
    <property type="protein sequence ID" value="CEF66734.1"/>
    <property type="molecule type" value="Genomic_DNA"/>
</dbReference>
<keyword evidence="10" id="KW-0234">DNA repair</keyword>
<dbReference type="GO" id="GO:0016829">
    <property type="term" value="F:lyase activity"/>
    <property type="evidence" value="ECO:0007669"/>
    <property type="project" value="UniProtKB-KW"/>
</dbReference>
<dbReference type="GO" id="GO:0002119">
    <property type="term" value="P:nematode larval development"/>
    <property type="evidence" value="ECO:0007669"/>
    <property type="project" value="EnsemblMetazoa"/>
</dbReference>
<evidence type="ECO:0000256" key="8">
    <source>
        <dbReference type="PIRSR" id="PIRSR604808-2"/>
    </source>
</evidence>
<dbReference type="CDD" id="cd09087">
    <property type="entry name" value="Ape1-like_AP-endo"/>
    <property type="match status" value="1"/>
</dbReference>
<feature type="binding site" evidence="8">
    <location>
        <position position="319"/>
    </location>
    <ligand>
        <name>Mg(2+)</name>
        <dbReference type="ChEBI" id="CHEBI:18420"/>
        <label>1</label>
    </ligand>
</feature>
<reference evidence="12 13" key="1">
    <citation type="submission" date="2014-09" db="EMBL/GenBank/DDBJ databases">
        <authorList>
            <person name="Martin A.A."/>
        </authorList>
    </citation>
    <scope>NUCLEOTIDE SEQUENCE</scope>
    <source>
        <strain evidence="13">ED321</strain>
        <strain evidence="12">ED321 Heterogonic</strain>
    </source>
</reference>
<dbReference type="WormBase" id="SRAE_2000140000">
    <property type="protein sequence ID" value="SRP10289"/>
    <property type="gene ID" value="WBGene00261605"/>
</dbReference>
<feature type="active site" evidence="7">
    <location>
        <position position="182"/>
    </location>
</feature>
<feature type="binding site" evidence="8">
    <location>
        <position position="320"/>
    </location>
    <ligand>
        <name>Mg(2+)</name>
        <dbReference type="ChEBI" id="CHEBI:18420"/>
        <label>1</label>
    </ligand>
</feature>
<dbReference type="PANTHER" id="PTHR22748">
    <property type="entry name" value="AP ENDONUCLEASE"/>
    <property type="match status" value="1"/>
</dbReference>
<comment type="cofactor">
    <cofactor evidence="8 10">
        <name>Mg(2+)</name>
        <dbReference type="ChEBI" id="CHEBI:18420"/>
    </cofactor>
    <cofactor evidence="8 10">
        <name>Mn(2+)</name>
        <dbReference type="ChEBI" id="CHEBI:29035"/>
    </cofactor>
    <text evidence="8 10">Probably binds two magnesium or manganese ions per subunit.</text>
</comment>
<feature type="site" description="Transition state stabilizer" evidence="9">
    <location>
        <position position="223"/>
    </location>
</feature>
<proteinExistence type="inferred from homology"/>
<keyword evidence="12" id="KW-0456">Lyase</keyword>
<dbReference type="SUPFAM" id="SSF56219">
    <property type="entry name" value="DNase I-like"/>
    <property type="match status" value="1"/>
</dbReference>
<dbReference type="AlphaFoldDB" id="A0A090MY83"/>
<feature type="active site" description="Proton acceptor" evidence="7">
    <location>
        <position position="320"/>
    </location>
</feature>
<dbReference type="InterPro" id="IPR020847">
    <property type="entry name" value="AP_endonuclease_F1_BS"/>
</dbReference>
<evidence type="ECO:0000256" key="3">
    <source>
        <dbReference type="ARBA" id="ARBA00012115"/>
    </source>
</evidence>
<dbReference type="STRING" id="34506.A0A090MY83"/>
<evidence type="ECO:0000256" key="4">
    <source>
        <dbReference type="ARBA" id="ARBA00022723"/>
    </source>
</evidence>
<dbReference type="RefSeq" id="XP_024505934.1">
    <property type="nucleotide sequence ID" value="XM_024652348.1"/>
</dbReference>
<dbReference type="Proteomes" id="UP000035682">
    <property type="component" value="Unplaced"/>
</dbReference>
<dbReference type="NCBIfam" id="TIGR00633">
    <property type="entry name" value="xth"/>
    <property type="match status" value="1"/>
</dbReference>
<evidence type="ECO:0000313" key="15">
    <source>
        <dbReference type="WormBase" id="SRAE_2000140000"/>
    </source>
</evidence>
<dbReference type="OrthoDB" id="498125at2759"/>
<dbReference type="GO" id="GO:0046872">
    <property type="term" value="F:metal ion binding"/>
    <property type="evidence" value="ECO:0007669"/>
    <property type="project" value="UniProtKB-KW"/>
</dbReference>
<evidence type="ECO:0000313" key="14">
    <source>
        <dbReference type="WBParaSite" id="SRAE_2000140000.1"/>
    </source>
</evidence>
<protein>
    <recommendedName>
        <fullName evidence="3">exodeoxyribonuclease III</fullName>
        <ecNumber evidence="3">3.1.11.2</ecNumber>
    </recommendedName>
</protein>
<feature type="binding site" evidence="8">
    <location>
        <position position="221"/>
    </location>
    <ligand>
        <name>Mg(2+)</name>
        <dbReference type="ChEBI" id="CHEBI:18420"/>
        <label>1</label>
    </ligand>
</feature>
<dbReference type="GO" id="GO:0005634">
    <property type="term" value="C:nucleus"/>
    <property type="evidence" value="ECO:0007669"/>
    <property type="project" value="TreeGrafter"/>
</dbReference>
<evidence type="ECO:0000313" key="13">
    <source>
        <dbReference type="Proteomes" id="UP000035682"/>
    </source>
</evidence>
<evidence type="ECO:0000256" key="7">
    <source>
        <dbReference type="PIRSR" id="PIRSR604808-1"/>
    </source>
</evidence>
<evidence type="ECO:0000256" key="1">
    <source>
        <dbReference type="ARBA" id="ARBA00000493"/>
    </source>
</evidence>
<dbReference type="GO" id="GO:0008081">
    <property type="term" value="F:phosphoric diester hydrolase activity"/>
    <property type="evidence" value="ECO:0007669"/>
    <property type="project" value="EnsemblMetazoa"/>
</dbReference>
<dbReference type="Gene3D" id="3.60.10.10">
    <property type="entry name" value="Endonuclease/exonuclease/phosphatase"/>
    <property type="match status" value="1"/>
</dbReference>
<keyword evidence="4 8" id="KW-0479">Metal-binding</keyword>
<comment type="similarity">
    <text evidence="2 10">Belongs to the DNA repair enzymes AP/ExoA family.</text>
</comment>
<dbReference type="InterPro" id="IPR005135">
    <property type="entry name" value="Endo/exonuclease/phosphatase"/>
</dbReference>
<keyword evidence="5" id="KW-0378">Hydrolase</keyword>
<dbReference type="WBParaSite" id="SRAE_2000140000.1">
    <property type="protein sequence ID" value="SRAE_2000140000.1"/>
    <property type="gene ID" value="WBGene00261605"/>
</dbReference>
<comment type="catalytic activity">
    <reaction evidence="1">
        <text>Exonucleolytic cleavage in the 3'- to 5'-direction to yield nucleoside 5'-phosphates.</text>
        <dbReference type="EC" id="3.1.11.2"/>
    </reaction>
</comment>
<feature type="domain" description="Endonuclease/exonuclease/phosphatase" evidence="11">
    <location>
        <begin position="77"/>
        <end position="320"/>
    </location>
</feature>